<evidence type="ECO:0000313" key="2">
    <source>
        <dbReference type="EMBL" id="KAH6664806.1"/>
    </source>
</evidence>
<feature type="compositionally biased region" description="Polar residues" evidence="1">
    <location>
        <begin position="208"/>
        <end position="237"/>
    </location>
</feature>
<feature type="compositionally biased region" description="Low complexity" evidence="1">
    <location>
        <begin position="281"/>
        <end position="296"/>
    </location>
</feature>
<dbReference type="AlphaFoldDB" id="A0A9P9A3U6"/>
<feature type="region of interest" description="Disordered" evidence="1">
    <location>
        <begin position="531"/>
        <end position="649"/>
    </location>
</feature>
<evidence type="ECO:0000256" key="1">
    <source>
        <dbReference type="SAM" id="MobiDB-lite"/>
    </source>
</evidence>
<proteinExistence type="predicted"/>
<feature type="compositionally biased region" description="Polar residues" evidence="1">
    <location>
        <begin position="626"/>
        <end position="637"/>
    </location>
</feature>
<dbReference type="Proteomes" id="UP000770015">
    <property type="component" value="Unassembled WGS sequence"/>
</dbReference>
<name>A0A9P9A3U6_9PEZI</name>
<evidence type="ECO:0000313" key="3">
    <source>
        <dbReference type="Proteomes" id="UP000770015"/>
    </source>
</evidence>
<accession>A0A9P9A3U6</accession>
<feature type="region of interest" description="Disordered" evidence="1">
    <location>
        <begin position="1"/>
        <end position="26"/>
    </location>
</feature>
<keyword evidence="3" id="KW-1185">Reference proteome</keyword>
<dbReference type="EMBL" id="JAGSXJ010000039">
    <property type="protein sequence ID" value="KAH6664806.1"/>
    <property type="molecule type" value="Genomic_DNA"/>
</dbReference>
<comment type="caution">
    <text evidence="2">The sequence shown here is derived from an EMBL/GenBank/DDBJ whole genome shotgun (WGS) entry which is preliminary data.</text>
</comment>
<feature type="region of interest" description="Disordered" evidence="1">
    <location>
        <begin position="710"/>
        <end position="743"/>
    </location>
</feature>
<gene>
    <name evidence="2" type="ORF">F5X68DRAFT_237240</name>
</gene>
<feature type="compositionally biased region" description="Polar residues" evidence="1">
    <location>
        <begin position="82"/>
        <end position="101"/>
    </location>
</feature>
<organism evidence="2 3">
    <name type="scientific">Plectosphaerella plurivora</name>
    <dbReference type="NCBI Taxonomy" id="936078"/>
    <lineage>
        <taxon>Eukaryota</taxon>
        <taxon>Fungi</taxon>
        <taxon>Dikarya</taxon>
        <taxon>Ascomycota</taxon>
        <taxon>Pezizomycotina</taxon>
        <taxon>Sordariomycetes</taxon>
        <taxon>Hypocreomycetidae</taxon>
        <taxon>Glomerellales</taxon>
        <taxon>Plectosphaerellaceae</taxon>
        <taxon>Plectosphaerella</taxon>
    </lineage>
</organism>
<feature type="region of interest" description="Disordered" evidence="1">
    <location>
        <begin position="187"/>
        <end position="237"/>
    </location>
</feature>
<sequence length="743" mass="80379">MTDPRTTGHAAGQPSPTVEDEFDSDGYYQALEDAEVQTYEDFIQTSGGRHGNPDVSVLDIDSPINPPEAEAQQPPKLRRLAQASSAKSPPQTNSKHGSSADGQPRSKDVSSPLQRPFQEDSADIPAYLKDMQSIGTRAHIRLRMGIQSPFVHICSERDSFYQLRLAKYPWTIATRGARASGADVRMAANHSPASGGESPTEVPGTGHDATSSIYSEHSESQLLGAQAADSSGTARTSNRGIRLSTGLFIKRCVSKTTQAINKAAKRSKPSPAATDRFRGDSSSGTLGSPTSTTNTLESSSHCEICAQTLSSWSESSVDSGTHGVRQKIRSTITSLFHPTTVEENSASPRPKQPFRIRGYSMMGAGKPLPPSKIPTFDWSKTNIPSNEYPIRNQRFLRLHRVDVLSPRHPGAPHCLLASPPCQTAQKDPVGPQEAIKSSIFVIQGTEEDHVEFTAESSTRNISNIVRTPCKVIRSTKSDKMSAVVARQPKTSEEEDRAKVNRDWRILPDGLYHAAITGPCESTTVGEIIKKHRKAPGGLGSKNKGKEPVTSVDKGKGLDLRPYDKNKSLPVAPESIRADSPTLPPGDHPVISTPKRPSPTGRKSSLSFNEGTTSRATPDVKARVKNRAQSPHPDTSASGGPKPTARKSWVAKSAPIAKGFARGFSGPLKKIGNAFARGRARMSTLEQRPEANSSTVAIAGTPNQYSVSSVEEIIQPSQSRWSSDSSDRVQPPAWYRRLSMRKRE</sequence>
<feature type="compositionally biased region" description="Basic and acidic residues" evidence="1">
    <location>
        <begin position="552"/>
        <end position="566"/>
    </location>
</feature>
<feature type="region of interest" description="Disordered" evidence="1">
    <location>
        <begin position="259"/>
        <end position="299"/>
    </location>
</feature>
<reference evidence="2" key="1">
    <citation type="journal article" date="2021" name="Nat. Commun.">
        <title>Genetic determinants of endophytism in the Arabidopsis root mycobiome.</title>
        <authorList>
            <person name="Mesny F."/>
            <person name="Miyauchi S."/>
            <person name="Thiergart T."/>
            <person name="Pickel B."/>
            <person name="Atanasova L."/>
            <person name="Karlsson M."/>
            <person name="Huettel B."/>
            <person name="Barry K.W."/>
            <person name="Haridas S."/>
            <person name="Chen C."/>
            <person name="Bauer D."/>
            <person name="Andreopoulos W."/>
            <person name="Pangilinan J."/>
            <person name="LaButti K."/>
            <person name="Riley R."/>
            <person name="Lipzen A."/>
            <person name="Clum A."/>
            <person name="Drula E."/>
            <person name="Henrissat B."/>
            <person name="Kohler A."/>
            <person name="Grigoriev I.V."/>
            <person name="Martin F.M."/>
            <person name="Hacquard S."/>
        </authorList>
    </citation>
    <scope>NUCLEOTIDE SEQUENCE</scope>
    <source>
        <strain evidence="2">MPI-SDFR-AT-0117</strain>
    </source>
</reference>
<feature type="region of interest" description="Disordered" evidence="1">
    <location>
        <begin position="38"/>
        <end position="124"/>
    </location>
</feature>
<feature type="compositionally biased region" description="Polar residues" evidence="1">
    <location>
        <begin position="600"/>
        <end position="615"/>
    </location>
</feature>
<dbReference type="OrthoDB" id="10507506at2759"/>
<protein>
    <submittedName>
        <fullName evidence="2">Uncharacterized protein</fullName>
    </submittedName>
</protein>